<dbReference type="Proteomes" id="UP001212997">
    <property type="component" value="Unassembled WGS sequence"/>
</dbReference>
<organism evidence="3 4">
    <name type="scientific">Meripilus lineatus</name>
    <dbReference type="NCBI Taxonomy" id="2056292"/>
    <lineage>
        <taxon>Eukaryota</taxon>
        <taxon>Fungi</taxon>
        <taxon>Dikarya</taxon>
        <taxon>Basidiomycota</taxon>
        <taxon>Agaricomycotina</taxon>
        <taxon>Agaricomycetes</taxon>
        <taxon>Polyporales</taxon>
        <taxon>Meripilaceae</taxon>
        <taxon>Meripilus</taxon>
    </lineage>
</organism>
<keyword evidence="4" id="KW-1185">Reference proteome</keyword>
<keyword evidence="2" id="KW-0812">Transmembrane</keyword>
<evidence type="ECO:0000256" key="2">
    <source>
        <dbReference type="SAM" id="Phobius"/>
    </source>
</evidence>
<feature type="transmembrane region" description="Helical" evidence="2">
    <location>
        <begin position="50"/>
        <end position="68"/>
    </location>
</feature>
<keyword evidence="2" id="KW-1133">Transmembrane helix</keyword>
<dbReference type="AlphaFoldDB" id="A0AAD5V763"/>
<sequence length="463" mass="52673">MLRFIPQAAMELTALAVISHYDPVTLGVVVTSAASAFTFITNLASGLRHLPVTVGCSITIIGALTYFSHTRLEDDDKNKNNAPRKGNVFYQIGSGAILFTLALFIAISAHRERYVLGFPATRPPSVTDILADIKNTCRRQYIPSYFYFPFERKYHAFDNVLLIVFFSHARYDINLDYYKEVYSEFFPNIVFIGPGSREDAGFEHSYDVLVDTYESDEDLSDPSFYKMAGRDLFWYHSPFGEYVPNIALGDGDVNANKSHHPPPLNISPDPAIDLTQTWRGWGPDWWWGEPHVGLEVCMRAFRQTPLEMRENLARKTNGTTRLLGGSADTLYIPGRHKDAFMDILGMFLETDCFLEIAVPTAVHLVLPPDEPILYVDHWWIWEGPFNASFVRQKWDEGFEVDSFHTFHWGDRGDDGVWRGNPAHIPDVRSVLLESAQRQGIEFPIRSIQREEAPPDPPDVRMDA</sequence>
<feature type="transmembrane region" description="Helical" evidence="2">
    <location>
        <begin position="88"/>
        <end position="107"/>
    </location>
</feature>
<protein>
    <submittedName>
        <fullName evidence="3">Uncharacterized protein</fullName>
    </submittedName>
</protein>
<evidence type="ECO:0000313" key="4">
    <source>
        <dbReference type="Proteomes" id="UP001212997"/>
    </source>
</evidence>
<keyword evidence="2" id="KW-0472">Membrane</keyword>
<dbReference type="EMBL" id="JANAWD010000196">
    <property type="protein sequence ID" value="KAJ3484261.1"/>
    <property type="molecule type" value="Genomic_DNA"/>
</dbReference>
<comment type="caution">
    <text evidence="3">The sequence shown here is derived from an EMBL/GenBank/DDBJ whole genome shotgun (WGS) entry which is preliminary data.</text>
</comment>
<evidence type="ECO:0000256" key="1">
    <source>
        <dbReference type="SAM" id="MobiDB-lite"/>
    </source>
</evidence>
<accession>A0AAD5V763</accession>
<feature type="region of interest" description="Disordered" evidence="1">
    <location>
        <begin position="443"/>
        <end position="463"/>
    </location>
</feature>
<reference evidence="3" key="1">
    <citation type="submission" date="2022-07" db="EMBL/GenBank/DDBJ databases">
        <title>Genome Sequence of Physisporinus lineatus.</title>
        <authorList>
            <person name="Buettner E."/>
        </authorList>
    </citation>
    <scope>NUCLEOTIDE SEQUENCE</scope>
    <source>
        <strain evidence="3">VT162</strain>
    </source>
</reference>
<gene>
    <name evidence="3" type="ORF">NLI96_g5762</name>
</gene>
<name>A0AAD5V763_9APHY</name>
<evidence type="ECO:0000313" key="3">
    <source>
        <dbReference type="EMBL" id="KAJ3484261.1"/>
    </source>
</evidence>
<proteinExistence type="predicted"/>
<feature type="compositionally biased region" description="Basic and acidic residues" evidence="1">
    <location>
        <begin position="447"/>
        <end position="463"/>
    </location>
</feature>